<accession>A0AAD5UZW7</accession>
<feature type="region of interest" description="Disordered" evidence="6">
    <location>
        <begin position="1"/>
        <end position="27"/>
    </location>
</feature>
<comment type="caution">
    <text evidence="8">The sequence shown here is derived from an EMBL/GenBank/DDBJ whole genome shotgun (WGS) entry which is preliminary data.</text>
</comment>
<evidence type="ECO:0000313" key="9">
    <source>
        <dbReference type="Proteomes" id="UP001212997"/>
    </source>
</evidence>
<keyword evidence="9" id="KW-1185">Reference proteome</keyword>
<dbReference type="InterPro" id="IPR036397">
    <property type="entry name" value="RNaseH_sf"/>
</dbReference>
<dbReference type="SMART" id="SM00479">
    <property type="entry name" value="EXOIII"/>
    <property type="match status" value="1"/>
</dbReference>
<dbReference type="InterPro" id="IPR047021">
    <property type="entry name" value="REXO1/3/4-like"/>
</dbReference>
<sequence>MSPGTISRASTVESNTSSGSSTSSEITSPFSRAPLIRRTVPSFPPHKYVAVAAQVVFFGISKLPMVARVTIVDYRGNIALDTYVRPVQPVSDYRTAETGLTPFLLAGAPDFRDVQRQVAEVLKDKILVMGLSHPAIDTRDAALFLPFRRSLRQRPNVMIPLVTLVNEFMGRNIGLHGETPIEEARASLDLFRSCEQIWEGIVKSGAWPCALPPAANGNCFT</sequence>
<dbReference type="EMBL" id="JANAWD010000290">
    <property type="protein sequence ID" value="KAJ3482069.1"/>
    <property type="molecule type" value="Genomic_DNA"/>
</dbReference>
<dbReference type="Pfam" id="PF00929">
    <property type="entry name" value="RNase_T"/>
    <property type="match status" value="1"/>
</dbReference>
<dbReference type="GO" id="GO:0005634">
    <property type="term" value="C:nucleus"/>
    <property type="evidence" value="ECO:0007669"/>
    <property type="project" value="TreeGrafter"/>
</dbReference>
<dbReference type="GO" id="GO:0004527">
    <property type="term" value="F:exonuclease activity"/>
    <property type="evidence" value="ECO:0007669"/>
    <property type="project" value="UniProtKB-KW"/>
</dbReference>
<dbReference type="SUPFAM" id="SSF53098">
    <property type="entry name" value="Ribonuclease H-like"/>
    <property type="match status" value="1"/>
</dbReference>
<dbReference type="InterPro" id="IPR012337">
    <property type="entry name" value="RNaseH-like_sf"/>
</dbReference>
<evidence type="ECO:0000256" key="1">
    <source>
        <dbReference type="ARBA" id="ARBA00022552"/>
    </source>
</evidence>
<feature type="compositionally biased region" description="Low complexity" evidence="6">
    <location>
        <begin position="10"/>
        <end position="27"/>
    </location>
</feature>
<keyword evidence="1" id="KW-0698">rRNA processing</keyword>
<dbReference type="Proteomes" id="UP001212997">
    <property type="component" value="Unassembled WGS sequence"/>
</dbReference>
<evidence type="ECO:0000256" key="3">
    <source>
        <dbReference type="ARBA" id="ARBA00022801"/>
    </source>
</evidence>
<feature type="domain" description="Exonuclease" evidence="7">
    <location>
        <begin position="47"/>
        <end position="200"/>
    </location>
</feature>
<dbReference type="InterPro" id="IPR013520">
    <property type="entry name" value="Ribonucl_H"/>
</dbReference>
<evidence type="ECO:0000259" key="7">
    <source>
        <dbReference type="SMART" id="SM00479"/>
    </source>
</evidence>
<dbReference type="GO" id="GO:0006364">
    <property type="term" value="P:rRNA processing"/>
    <property type="evidence" value="ECO:0007669"/>
    <property type="project" value="UniProtKB-KW"/>
</dbReference>
<dbReference type="PANTHER" id="PTHR12801">
    <property type="entry name" value="RNA EXONUCLEASE REXO1 / RECO3 FAMILY MEMBER-RELATED"/>
    <property type="match status" value="1"/>
</dbReference>
<dbReference type="Gene3D" id="3.30.420.10">
    <property type="entry name" value="Ribonuclease H-like superfamily/Ribonuclease H"/>
    <property type="match status" value="1"/>
</dbReference>
<evidence type="ECO:0000256" key="2">
    <source>
        <dbReference type="ARBA" id="ARBA00022722"/>
    </source>
</evidence>
<keyword evidence="3" id="KW-0378">Hydrolase</keyword>
<reference evidence="8" key="1">
    <citation type="submission" date="2022-07" db="EMBL/GenBank/DDBJ databases">
        <title>Genome Sequence of Physisporinus lineatus.</title>
        <authorList>
            <person name="Buettner E."/>
        </authorList>
    </citation>
    <scope>NUCLEOTIDE SEQUENCE</scope>
    <source>
        <strain evidence="8">VT162</strain>
    </source>
</reference>
<dbReference type="GO" id="GO:0003676">
    <property type="term" value="F:nucleic acid binding"/>
    <property type="evidence" value="ECO:0007669"/>
    <property type="project" value="InterPro"/>
</dbReference>
<evidence type="ECO:0000313" key="8">
    <source>
        <dbReference type="EMBL" id="KAJ3482069.1"/>
    </source>
</evidence>
<evidence type="ECO:0000256" key="4">
    <source>
        <dbReference type="ARBA" id="ARBA00022839"/>
    </source>
</evidence>
<keyword evidence="2" id="KW-0540">Nuclease</keyword>
<name>A0AAD5UZW7_9APHY</name>
<comment type="function">
    <text evidence="5">Exoribonuclease involved in ribosome biosynthesis. Involved in the processing of ITS1, the internal transcribed spacer localized between the 18S and 5.8S rRNAs.</text>
</comment>
<keyword evidence="4" id="KW-0269">Exonuclease</keyword>
<gene>
    <name evidence="8" type="ORF">NLI96_g7233</name>
</gene>
<proteinExistence type="predicted"/>
<organism evidence="8 9">
    <name type="scientific">Meripilus lineatus</name>
    <dbReference type="NCBI Taxonomy" id="2056292"/>
    <lineage>
        <taxon>Eukaryota</taxon>
        <taxon>Fungi</taxon>
        <taxon>Dikarya</taxon>
        <taxon>Basidiomycota</taxon>
        <taxon>Agaricomycotina</taxon>
        <taxon>Agaricomycetes</taxon>
        <taxon>Polyporales</taxon>
        <taxon>Meripilaceae</taxon>
        <taxon>Meripilus</taxon>
    </lineage>
</organism>
<dbReference type="PANTHER" id="PTHR12801:SF45">
    <property type="entry name" value="RNA EXONUCLEASE 4"/>
    <property type="match status" value="1"/>
</dbReference>
<protein>
    <recommendedName>
        <fullName evidence="7">Exonuclease domain-containing protein</fullName>
    </recommendedName>
</protein>
<evidence type="ECO:0000256" key="5">
    <source>
        <dbReference type="ARBA" id="ARBA00025599"/>
    </source>
</evidence>
<evidence type="ECO:0000256" key="6">
    <source>
        <dbReference type="SAM" id="MobiDB-lite"/>
    </source>
</evidence>
<dbReference type="AlphaFoldDB" id="A0AAD5UZW7"/>